<reference evidence="2 3" key="1">
    <citation type="submission" date="2018-03" db="EMBL/GenBank/DDBJ databases">
        <title>Genomic Encyclopedia of Type Strains, Phase III (KMG-III): the genomes of soil and plant-associated and newly described type strains.</title>
        <authorList>
            <person name="Whitman W."/>
        </authorList>
    </citation>
    <scope>NUCLEOTIDE SEQUENCE [LARGE SCALE GENOMIC DNA]</scope>
    <source>
        <strain evidence="2 3">CGMCC 4.7097</strain>
    </source>
</reference>
<organism evidence="2 3">
    <name type="scientific">Saccharothrix carnea</name>
    <dbReference type="NCBI Taxonomy" id="1280637"/>
    <lineage>
        <taxon>Bacteria</taxon>
        <taxon>Bacillati</taxon>
        <taxon>Actinomycetota</taxon>
        <taxon>Actinomycetes</taxon>
        <taxon>Pseudonocardiales</taxon>
        <taxon>Pseudonocardiaceae</taxon>
        <taxon>Saccharothrix</taxon>
    </lineage>
</organism>
<dbReference type="Proteomes" id="UP000241118">
    <property type="component" value="Unassembled WGS sequence"/>
</dbReference>
<sequence>MPDRQRSDAVRVRDFSFRTGRVHHGGRGWLIGGLPFDPARTDVTVGLGDVEVWRLVADVHHPVHLHLVGFRVLSRRGRPPLPHDAGLKDTVSLRPGEAVEIITRFDGYRGRYLFHCHNAEHEHEHEHEDMGMMANLEVV</sequence>
<dbReference type="GO" id="GO:0016491">
    <property type="term" value="F:oxidoreductase activity"/>
    <property type="evidence" value="ECO:0007669"/>
    <property type="project" value="InterPro"/>
</dbReference>
<dbReference type="SUPFAM" id="SSF49503">
    <property type="entry name" value="Cupredoxins"/>
    <property type="match status" value="1"/>
</dbReference>
<dbReference type="AlphaFoldDB" id="A0A2P8HR10"/>
<dbReference type="InterPro" id="IPR008972">
    <property type="entry name" value="Cupredoxin"/>
</dbReference>
<evidence type="ECO:0000259" key="1">
    <source>
        <dbReference type="Pfam" id="PF07731"/>
    </source>
</evidence>
<protein>
    <submittedName>
        <fullName evidence="2">Multicopper oxidase</fullName>
    </submittedName>
</protein>
<dbReference type="EMBL" id="PYAX01000024">
    <property type="protein sequence ID" value="PSL48651.1"/>
    <property type="molecule type" value="Genomic_DNA"/>
</dbReference>
<evidence type="ECO:0000313" key="2">
    <source>
        <dbReference type="EMBL" id="PSL48651.1"/>
    </source>
</evidence>
<keyword evidence="3" id="KW-1185">Reference proteome</keyword>
<dbReference type="GO" id="GO:0005507">
    <property type="term" value="F:copper ion binding"/>
    <property type="evidence" value="ECO:0007669"/>
    <property type="project" value="InterPro"/>
</dbReference>
<proteinExistence type="predicted"/>
<feature type="domain" description="Plastocyanin-like" evidence="1">
    <location>
        <begin position="30"/>
        <end position="138"/>
    </location>
</feature>
<dbReference type="Pfam" id="PF07731">
    <property type="entry name" value="Cu-oxidase_2"/>
    <property type="match status" value="1"/>
</dbReference>
<evidence type="ECO:0000313" key="3">
    <source>
        <dbReference type="Proteomes" id="UP000241118"/>
    </source>
</evidence>
<gene>
    <name evidence="2" type="ORF">B0I31_12438</name>
</gene>
<dbReference type="Gene3D" id="2.60.40.420">
    <property type="entry name" value="Cupredoxins - blue copper proteins"/>
    <property type="match status" value="1"/>
</dbReference>
<dbReference type="InterPro" id="IPR011706">
    <property type="entry name" value="Cu-oxidase_C"/>
</dbReference>
<comment type="caution">
    <text evidence="2">The sequence shown here is derived from an EMBL/GenBank/DDBJ whole genome shotgun (WGS) entry which is preliminary data.</text>
</comment>
<accession>A0A2P8HR10</accession>
<name>A0A2P8HR10_SACCR</name>